<dbReference type="STRING" id="1349421.OI18_09175"/>
<gene>
    <name evidence="1" type="ORF">OI18_09175</name>
</gene>
<dbReference type="Proteomes" id="UP000031408">
    <property type="component" value="Unassembled WGS sequence"/>
</dbReference>
<protein>
    <recommendedName>
        <fullName evidence="3">DUF4270 domain-containing protein</fullName>
    </recommendedName>
</protein>
<dbReference type="EMBL" id="JSVC01000009">
    <property type="protein sequence ID" value="KIC95042.1"/>
    <property type="molecule type" value="Genomic_DNA"/>
</dbReference>
<proteinExistence type="predicted"/>
<name>A0A0C1L4K6_9BACT</name>
<organism evidence="1 2">
    <name type="scientific">Flavihumibacter solisilvae</name>
    <dbReference type="NCBI Taxonomy" id="1349421"/>
    <lineage>
        <taxon>Bacteria</taxon>
        <taxon>Pseudomonadati</taxon>
        <taxon>Bacteroidota</taxon>
        <taxon>Chitinophagia</taxon>
        <taxon>Chitinophagales</taxon>
        <taxon>Chitinophagaceae</taxon>
        <taxon>Flavihumibacter</taxon>
    </lineage>
</organism>
<evidence type="ECO:0000313" key="2">
    <source>
        <dbReference type="Proteomes" id="UP000031408"/>
    </source>
</evidence>
<dbReference type="AlphaFoldDB" id="A0A0C1L4K6"/>
<evidence type="ECO:0000313" key="1">
    <source>
        <dbReference type="EMBL" id="KIC95042.1"/>
    </source>
</evidence>
<comment type="caution">
    <text evidence="1">The sequence shown here is derived from an EMBL/GenBank/DDBJ whole genome shotgun (WGS) entry which is preliminary data.</text>
</comment>
<reference evidence="1 2" key="1">
    <citation type="submission" date="2014-11" db="EMBL/GenBank/DDBJ databases">
        <title>Genome sequence of Flavihumibacter solisilvae 3-3.</title>
        <authorList>
            <person name="Zhou G."/>
            <person name="Li M."/>
            <person name="Wang G."/>
        </authorList>
    </citation>
    <scope>NUCLEOTIDE SEQUENCE [LARGE SCALE GENOMIC DNA]</scope>
    <source>
        <strain evidence="1 2">3-3</strain>
    </source>
</reference>
<dbReference type="Pfam" id="PF14092">
    <property type="entry name" value="DUF4270"/>
    <property type="match status" value="1"/>
</dbReference>
<accession>A0A0C1L4K6</accession>
<sequence>MFVKKLLYSLSIAIILYISSCTKIRTTEIGNELIPSVDNVTVFDTTLEVTSEFYSLPDSTRMTYNVDHVLGLMEDPTFGKTTGEIYVRMNPQSKGYPFGKLPDSIVGLDSVILALRYSAVYGDTNSVQSLKVFEVDPGTEFRDSSLGYLISHQPFAANTLIGEKNNILFTTLNDSLTYIRVKDTVKTVNELRVPISNSYGLKLMNMDTARYRNDTTYRENVTGFAIRMDASSPVRRALSYFNLADAGTKLTFHYRRIFNGKVDTVVTDFVFRTYANANLVSRDPTGTPYGNQLVNGTTNQEQLYLQTSPGSYALLKIPGLSGLANGLIYKAVLTTDRLEGTDDKLFTEPSLLFLDAVDSAANKYLTIPNSFPFNQNAAPLYYTPAQFGGFLANGRYEFDLSRYVQGIVTRKEKNYALRLYAPYRTTPYLSYSTSTAVPMTINSPLTKGRVIVAGGANPVKKLRLYIIYSKI</sequence>
<evidence type="ECO:0008006" key="3">
    <source>
        <dbReference type="Google" id="ProtNLM"/>
    </source>
</evidence>
<keyword evidence="2" id="KW-1185">Reference proteome</keyword>
<dbReference type="InterPro" id="IPR025366">
    <property type="entry name" value="DUF4270"/>
</dbReference>